<evidence type="ECO:0008006" key="3">
    <source>
        <dbReference type="Google" id="ProtNLM"/>
    </source>
</evidence>
<dbReference type="EMBL" id="ANLA01000005">
    <property type="protein sequence ID" value="EMQ95566.1"/>
    <property type="molecule type" value="Genomic_DNA"/>
</dbReference>
<accession>M7MKE2</accession>
<evidence type="ECO:0000313" key="2">
    <source>
        <dbReference type="Proteomes" id="UP000012024"/>
    </source>
</evidence>
<dbReference type="InterPro" id="IPR020568">
    <property type="entry name" value="Ribosomal_Su5_D2-typ_SF"/>
</dbReference>
<dbReference type="OrthoDB" id="5288719at2"/>
<reference evidence="1 2" key="1">
    <citation type="submission" date="2012-12" db="EMBL/GenBank/DDBJ databases">
        <title>Genome assembly of Formosa sp. AK20.</title>
        <authorList>
            <person name="Kumar R."/>
            <person name="Khatri I."/>
            <person name="Vaidya B."/>
            <person name="Subramanian S."/>
            <person name="Pinnaka A."/>
        </authorList>
    </citation>
    <scope>NUCLEOTIDE SEQUENCE [LARGE SCALE GENOMIC DNA]</scope>
    <source>
        <strain evidence="1 2">AK20</strain>
    </source>
</reference>
<gene>
    <name evidence="1" type="ORF">D778_02400</name>
</gene>
<dbReference type="Proteomes" id="UP000012024">
    <property type="component" value="Unassembled WGS sequence"/>
</dbReference>
<protein>
    <recommendedName>
        <fullName evidence="3">GHMP kinase</fullName>
    </recommendedName>
</protein>
<dbReference type="NCBIfam" id="NF040656">
    <property type="entry name" value="GHMP_GYDIA"/>
    <property type="match status" value="1"/>
</dbReference>
<dbReference type="AlphaFoldDB" id="M7MKE2"/>
<proteinExistence type="predicted"/>
<evidence type="ECO:0000313" key="1">
    <source>
        <dbReference type="EMBL" id="EMQ95566.1"/>
    </source>
</evidence>
<organism evidence="1 2">
    <name type="scientific">Xanthomarina gelatinilytica</name>
    <dbReference type="NCBI Taxonomy" id="1137281"/>
    <lineage>
        <taxon>Bacteria</taxon>
        <taxon>Pseudomonadati</taxon>
        <taxon>Bacteroidota</taxon>
        <taxon>Flavobacteriia</taxon>
        <taxon>Flavobacteriales</taxon>
        <taxon>Flavobacteriaceae</taxon>
        <taxon>Xanthomarina</taxon>
    </lineage>
</organism>
<dbReference type="InterPro" id="IPR047765">
    <property type="entry name" value="GHMP_GYDIA-like"/>
</dbReference>
<keyword evidence="2" id="KW-1185">Reference proteome</keyword>
<sequence>MQKFQSNGKLLITGEYLVLDGAMALAVPTKFGQSLEVTTLNKPILVWKSFDFKDDIWFETVFKINHNEISTQALNNNGKTERLLQILQVAKKLNPGFLKSGCQVENKLTFPQDWGLGSSSTLINNMANWAQIDAYRLLDQTFGGSGYDIACAQHDTAITYQIENNNRHIKKANFNPSFKDSLYFVYLNKKQNSRDGIAQYKANTSNKTYVIKEISGITSQLISCSNLTDCNLLINRHEQIISSIIHQVPVKEALFSDFKGSVKSLGAWGGDFVLVTSEENPTAYFRSKGYDTIVPYSEMIK</sequence>
<name>M7MKE2_9FLAO</name>
<dbReference type="RefSeq" id="WP_007648245.1">
    <property type="nucleotide sequence ID" value="NZ_ANLA01000005.1"/>
</dbReference>
<comment type="caution">
    <text evidence="1">The sequence shown here is derived from an EMBL/GenBank/DDBJ whole genome shotgun (WGS) entry which is preliminary data.</text>
</comment>
<dbReference type="eggNOG" id="COG1577">
    <property type="taxonomic scope" value="Bacteria"/>
</dbReference>
<dbReference type="GeneID" id="98640901"/>
<dbReference type="PATRIC" id="fig|1137281.3.peg.989"/>
<dbReference type="InterPro" id="IPR014721">
    <property type="entry name" value="Ribsml_uS5_D2-typ_fold_subgr"/>
</dbReference>
<dbReference type="Gene3D" id="3.30.230.10">
    <property type="match status" value="1"/>
</dbReference>
<dbReference type="SUPFAM" id="SSF54211">
    <property type="entry name" value="Ribosomal protein S5 domain 2-like"/>
    <property type="match status" value="1"/>
</dbReference>